<gene>
    <name evidence="2" type="ORF">EV650_7635</name>
</gene>
<dbReference type="SUPFAM" id="SSF54427">
    <property type="entry name" value="NTF2-like"/>
    <property type="match status" value="1"/>
</dbReference>
<evidence type="ECO:0000313" key="2">
    <source>
        <dbReference type="EMBL" id="TDW14054.1"/>
    </source>
</evidence>
<organism evidence="2 3">
    <name type="scientific">Kribbella kalugense</name>
    <dbReference type="NCBI Taxonomy" id="2512221"/>
    <lineage>
        <taxon>Bacteria</taxon>
        <taxon>Bacillati</taxon>
        <taxon>Actinomycetota</taxon>
        <taxon>Actinomycetes</taxon>
        <taxon>Propionibacteriales</taxon>
        <taxon>Kribbellaceae</taxon>
        <taxon>Kribbella</taxon>
    </lineage>
</organism>
<dbReference type="EMBL" id="SODF01000004">
    <property type="protein sequence ID" value="TDW14054.1"/>
    <property type="molecule type" value="Genomic_DNA"/>
</dbReference>
<sequence length="147" mass="16699">MNLEDTMNQYWQAYSRHDLATVLAYMSEDVVIQFPTSDQPSRGKDHIRPVWSMLFSTVIPDVHQEVATTVIQGDTAACEFVETGTLHLPQDVAGRPYTMEMASFFHFDDTGFIDRIRSYWDTGSFAEQIGIDISVIRSMQSRAHTTA</sequence>
<dbReference type="RefSeq" id="WP_166678418.1">
    <property type="nucleotide sequence ID" value="NZ_SODF01000004.1"/>
</dbReference>
<accession>A0A4V3G670</accession>
<dbReference type="InterPro" id="IPR032710">
    <property type="entry name" value="NTF2-like_dom_sf"/>
</dbReference>
<dbReference type="AlphaFoldDB" id="A0A4V3G670"/>
<evidence type="ECO:0000259" key="1">
    <source>
        <dbReference type="Pfam" id="PF12680"/>
    </source>
</evidence>
<reference evidence="2 3" key="1">
    <citation type="submission" date="2019-03" db="EMBL/GenBank/DDBJ databases">
        <title>Genomic Encyclopedia of Type Strains, Phase III (KMG-III): the genomes of soil and plant-associated and newly described type strains.</title>
        <authorList>
            <person name="Whitman W."/>
        </authorList>
    </citation>
    <scope>NUCLEOTIDE SEQUENCE [LARGE SCALE GENOMIC DNA]</scope>
    <source>
        <strain evidence="2 3">VKM Ac-2570</strain>
    </source>
</reference>
<dbReference type="Gene3D" id="3.10.450.50">
    <property type="match status" value="1"/>
</dbReference>
<dbReference type="Proteomes" id="UP000295447">
    <property type="component" value="Unassembled WGS sequence"/>
</dbReference>
<dbReference type="Pfam" id="PF12680">
    <property type="entry name" value="SnoaL_2"/>
    <property type="match status" value="1"/>
</dbReference>
<evidence type="ECO:0000313" key="3">
    <source>
        <dbReference type="Proteomes" id="UP000295447"/>
    </source>
</evidence>
<keyword evidence="2" id="KW-0413">Isomerase</keyword>
<dbReference type="InterPro" id="IPR037401">
    <property type="entry name" value="SnoaL-like"/>
</dbReference>
<protein>
    <submittedName>
        <fullName evidence="2">Steroid delta-isomerase-like uncharacterized protein</fullName>
    </submittedName>
</protein>
<keyword evidence="3" id="KW-1185">Reference proteome</keyword>
<comment type="caution">
    <text evidence="2">The sequence shown here is derived from an EMBL/GenBank/DDBJ whole genome shotgun (WGS) entry which is preliminary data.</text>
</comment>
<name>A0A4V3G670_9ACTN</name>
<dbReference type="GO" id="GO:0016853">
    <property type="term" value="F:isomerase activity"/>
    <property type="evidence" value="ECO:0007669"/>
    <property type="project" value="UniProtKB-KW"/>
</dbReference>
<feature type="domain" description="SnoaL-like" evidence="1">
    <location>
        <begin position="9"/>
        <end position="112"/>
    </location>
</feature>
<proteinExistence type="predicted"/>